<dbReference type="AlphaFoldDB" id="A0A2T4I5I0"/>
<name>A0A2T4I5I0_9SPHN</name>
<accession>A0A2T4I5I0</accession>
<evidence type="ECO:0000313" key="2">
    <source>
        <dbReference type="EMBL" id="PTD25472.1"/>
    </source>
</evidence>
<reference evidence="2 3" key="1">
    <citation type="submission" date="2017-11" db="EMBL/GenBank/DDBJ databases">
        <title>Sphingomonas oleivorans sp. nov., isolated from oil-contaminated soil.</title>
        <authorList>
            <person name="Wang L."/>
            <person name="Chen L."/>
        </authorList>
    </citation>
    <scope>NUCLEOTIDE SEQUENCE [LARGE SCALE GENOMIC DNA]</scope>
    <source>
        <strain evidence="2 3">K101</strain>
    </source>
</reference>
<organism evidence="2 3">
    <name type="scientific">Edaphosphingomonas fennica</name>
    <dbReference type="NCBI Taxonomy" id="114404"/>
    <lineage>
        <taxon>Bacteria</taxon>
        <taxon>Pseudomonadati</taxon>
        <taxon>Pseudomonadota</taxon>
        <taxon>Alphaproteobacteria</taxon>
        <taxon>Sphingomonadales</taxon>
        <taxon>Rhizorhabdaceae</taxon>
        <taxon>Edaphosphingomonas</taxon>
    </lineage>
</organism>
<dbReference type="InterPro" id="IPR053167">
    <property type="entry name" value="Spore_coat_component"/>
</dbReference>
<dbReference type="InterPro" id="IPR007893">
    <property type="entry name" value="Spore_coat_U/FanG"/>
</dbReference>
<evidence type="ECO:0000259" key="1">
    <source>
        <dbReference type="Pfam" id="PF05229"/>
    </source>
</evidence>
<dbReference type="PANTHER" id="PTHR37089:SF3">
    <property type="entry name" value="EXPORTED PROTEIN"/>
    <property type="match status" value="1"/>
</dbReference>
<sequence>MTHTDFSRKPLRKHYCVRGGAAAAMLLPVLYLPQAASAKTETGQMSLSAVVSAYCDIVALPAIGFGSISSTRENRSSSNSMVLNCSTGTPYTIYIGDGGARLGGNTNTLRGMRNLANPAQIQRYQIYKPGALYSQVWESRERGAGESGGYQSTGTGANQSIPIVAAIPAGTVLARAGAYSDTLTVTIAW</sequence>
<dbReference type="Pfam" id="PF05229">
    <property type="entry name" value="SCPU"/>
    <property type="match status" value="1"/>
</dbReference>
<dbReference type="RefSeq" id="WP_107394255.1">
    <property type="nucleotide sequence ID" value="NZ_PHHF01000024.1"/>
</dbReference>
<dbReference type="Proteomes" id="UP000241206">
    <property type="component" value="Unassembled WGS sequence"/>
</dbReference>
<dbReference type="PANTHER" id="PTHR37089">
    <property type="entry name" value="PROTEIN U-RELATED"/>
    <property type="match status" value="1"/>
</dbReference>
<comment type="caution">
    <text evidence="2">The sequence shown here is derived from an EMBL/GenBank/DDBJ whole genome shotgun (WGS) entry which is preliminary data.</text>
</comment>
<gene>
    <name evidence="2" type="ORF">CV103_05715</name>
</gene>
<feature type="domain" description="Spore coat protein U/FanG" evidence="1">
    <location>
        <begin position="42"/>
        <end position="186"/>
    </location>
</feature>
<proteinExistence type="predicted"/>
<keyword evidence="3" id="KW-1185">Reference proteome</keyword>
<protein>
    <recommendedName>
        <fullName evidence="1">Spore coat protein U/FanG domain-containing protein</fullName>
    </recommendedName>
</protein>
<evidence type="ECO:0000313" key="3">
    <source>
        <dbReference type="Proteomes" id="UP000241206"/>
    </source>
</evidence>
<dbReference type="EMBL" id="PHHF01000024">
    <property type="protein sequence ID" value="PTD25472.1"/>
    <property type="molecule type" value="Genomic_DNA"/>
</dbReference>
<dbReference type="SMART" id="SM00972">
    <property type="entry name" value="SCPU"/>
    <property type="match status" value="1"/>
</dbReference>